<reference evidence="5 6" key="1">
    <citation type="submission" date="2021-11" db="EMBL/GenBank/DDBJ databases">
        <title>Genomic of Niabella pedocola.</title>
        <authorList>
            <person name="Wu T."/>
        </authorList>
    </citation>
    <scope>NUCLEOTIDE SEQUENCE [LARGE SCALE GENOMIC DNA]</scope>
    <source>
        <strain evidence="5 6">JCM 31011</strain>
    </source>
</reference>
<proteinExistence type="predicted"/>
<sequence>MDIQKGQEVSEPVSRDKNREADFYVQNPSFEDGARLSDSGLRSSKKITIAIADDSAVQHKIWGLLINRNAALELVCLAYNGQDLIRQIETSSMLPDICILDLEMPVMNGLSTAKRLSKRFPTIKVFGYTSSEDEHMKREMLKSNVVAVFSKTENRNLLHTIQSIKDSGNYRTA</sequence>
<accession>A0ABS8PRL2</accession>
<organism evidence="5 6">
    <name type="scientific">Niabella pedocola</name>
    <dbReference type="NCBI Taxonomy" id="1752077"/>
    <lineage>
        <taxon>Bacteria</taxon>
        <taxon>Pseudomonadati</taxon>
        <taxon>Bacteroidota</taxon>
        <taxon>Chitinophagia</taxon>
        <taxon>Chitinophagales</taxon>
        <taxon>Chitinophagaceae</taxon>
        <taxon>Niabella</taxon>
    </lineage>
</organism>
<dbReference type="PROSITE" id="PS50110">
    <property type="entry name" value="RESPONSE_REGULATORY"/>
    <property type="match status" value="1"/>
</dbReference>
<keyword evidence="6" id="KW-1185">Reference proteome</keyword>
<evidence type="ECO:0000259" key="4">
    <source>
        <dbReference type="PROSITE" id="PS50110"/>
    </source>
</evidence>
<dbReference type="RefSeq" id="WP_231003574.1">
    <property type="nucleotide sequence ID" value="NZ_JAJNEC010000004.1"/>
</dbReference>
<dbReference type="InterPro" id="IPR011006">
    <property type="entry name" value="CheY-like_superfamily"/>
</dbReference>
<dbReference type="Pfam" id="PF00072">
    <property type="entry name" value="Response_reg"/>
    <property type="match status" value="1"/>
</dbReference>
<name>A0ABS8PRL2_9BACT</name>
<evidence type="ECO:0000256" key="2">
    <source>
        <dbReference type="ARBA" id="ARBA00023012"/>
    </source>
</evidence>
<protein>
    <submittedName>
        <fullName evidence="5">Response regulator transcription factor</fullName>
    </submittedName>
</protein>
<dbReference type="SMART" id="SM00448">
    <property type="entry name" value="REC"/>
    <property type="match status" value="1"/>
</dbReference>
<dbReference type="InterPro" id="IPR058245">
    <property type="entry name" value="NreC/VraR/RcsB-like_REC"/>
</dbReference>
<evidence type="ECO:0000313" key="5">
    <source>
        <dbReference type="EMBL" id="MCD2422511.1"/>
    </source>
</evidence>
<gene>
    <name evidence="5" type="ORF">LQ567_07030</name>
</gene>
<feature type="modified residue" description="4-aspartylphosphate" evidence="3">
    <location>
        <position position="101"/>
    </location>
</feature>
<keyword evidence="2" id="KW-0902">Two-component regulatory system</keyword>
<dbReference type="CDD" id="cd17535">
    <property type="entry name" value="REC_NarL-like"/>
    <property type="match status" value="1"/>
</dbReference>
<dbReference type="SUPFAM" id="SSF52172">
    <property type="entry name" value="CheY-like"/>
    <property type="match status" value="1"/>
</dbReference>
<dbReference type="PANTHER" id="PTHR44591">
    <property type="entry name" value="STRESS RESPONSE REGULATOR PROTEIN 1"/>
    <property type="match status" value="1"/>
</dbReference>
<feature type="domain" description="Response regulatory" evidence="4">
    <location>
        <begin position="48"/>
        <end position="166"/>
    </location>
</feature>
<dbReference type="InterPro" id="IPR001789">
    <property type="entry name" value="Sig_transdc_resp-reg_receiver"/>
</dbReference>
<keyword evidence="1 3" id="KW-0597">Phosphoprotein</keyword>
<comment type="caution">
    <text evidence="5">The sequence shown here is derived from an EMBL/GenBank/DDBJ whole genome shotgun (WGS) entry which is preliminary data.</text>
</comment>
<dbReference type="Gene3D" id="3.40.50.2300">
    <property type="match status" value="1"/>
</dbReference>
<evidence type="ECO:0000256" key="1">
    <source>
        <dbReference type="ARBA" id="ARBA00022553"/>
    </source>
</evidence>
<evidence type="ECO:0000256" key="3">
    <source>
        <dbReference type="PROSITE-ProRule" id="PRU00169"/>
    </source>
</evidence>
<dbReference type="EMBL" id="JAJNEC010000004">
    <property type="protein sequence ID" value="MCD2422511.1"/>
    <property type="molecule type" value="Genomic_DNA"/>
</dbReference>
<dbReference type="PANTHER" id="PTHR44591:SF14">
    <property type="entry name" value="PROTEIN PILG"/>
    <property type="match status" value="1"/>
</dbReference>
<dbReference type="Proteomes" id="UP001199816">
    <property type="component" value="Unassembled WGS sequence"/>
</dbReference>
<dbReference type="InterPro" id="IPR050595">
    <property type="entry name" value="Bact_response_regulator"/>
</dbReference>
<evidence type="ECO:0000313" key="6">
    <source>
        <dbReference type="Proteomes" id="UP001199816"/>
    </source>
</evidence>